<evidence type="ECO:0000313" key="4">
    <source>
        <dbReference type="Proteomes" id="UP001295420"/>
    </source>
</evidence>
<dbReference type="Pfam" id="PF06863">
    <property type="entry name" value="DUF1254"/>
    <property type="match status" value="1"/>
</dbReference>
<feature type="signal peptide" evidence="1">
    <location>
        <begin position="1"/>
        <end position="22"/>
    </location>
</feature>
<proteinExistence type="predicted"/>
<evidence type="ECO:0000259" key="2">
    <source>
        <dbReference type="Pfam" id="PF06863"/>
    </source>
</evidence>
<evidence type="ECO:0000313" key="3">
    <source>
        <dbReference type="EMBL" id="CAH1523342.1"/>
    </source>
</evidence>
<protein>
    <recommendedName>
        <fullName evidence="2">DUF1254 domain-containing protein</fullName>
    </recommendedName>
</protein>
<dbReference type="EMBL" id="CAKMTQ010000006">
    <property type="protein sequence ID" value="CAH1523342.1"/>
    <property type="molecule type" value="Genomic_DNA"/>
</dbReference>
<dbReference type="Proteomes" id="UP001295420">
    <property type="component" value="Unassembled WGS sequence"/>
</dbReference>
<organism evidence="3 4">
    <name type="scientific">Vibrio owensii</name>
    <dbReference type="NCBI Taxonomy" id="696485"/>
    <lineage>
        <taxon>Bacteria</taxon>
        <taxon>Pseudomonadati</taxon>
        <taxon>Pseudomonadota</taxon>
        <taxon>Gammaproteobacteria</taxon>
        <taxon>Vibrionales</taxon>
        <taxon>Vibrionaceae</taxon>
        <taxon>Vibrio</taxon>
    </lineage>
</organism>
<accession>A0AAU9Q211</accession>
<keyword evidence="1" id="KW-0732">Signal</keyword>
<sequence length="351" mass="39555">MMNKTILALSTLTLMFTTGLQAKEATLDNVVTDFADQPTKETDWYMTRLQKEVPVNTYKHNRIPSSKDHQFVIRENEDTMYSHAILDVTKSATITMPEYDEYAIVQVIDENHFTIAEVYPGQTLRLTPDMLSSGTHVFLNTRVAAADNHDPKALKRAHDYQNVIKLSAETRHPYVSKGFDEKEVLAARATVQKLRPFIPKPFDIFGNKGQVDPTSFVIASSAGWAGLPSDAAVYLPQIPGNKGETQCSSLTINPPPLQYDRHAFFSMTVYDKDGWIADDDFAISNKRMTPNENGTYTFRFNCEGQANNLTVREGWSGLLRMYLPTSKQAIQNYVVNDYLKHSRLVKGAGKQ</sequence>
<dbReference type="Gene3D" id="2.60.120.1600">
    <property type="match status" value="1"/>
</dbReference>
<name>A0AAU9Q211_9VIBR</name>
<dbReference type="InterPro" id="IPR010679">
    <property type="entry name" value="DUF1254"/>
</dbReference>
<feature type="domain" description="DUF1254" evidence="2">
    <location>
        <begin position="55"/>
        <end position="118"/>
    </location>
</feature>
<reference evidence="3" key="1">
    <citation type="submission" date="2022-01" db="EMBL/GenBank/DDBJ databases">
        <authorList>
            <person name="Lagorce A."/>
        </authorList>
    </citation>
    <scope>NUCLEOTIDE SEQUENCE</scope>
    <source>
        <strain evidence="3">Th15_F1_D04</strain>
    </source>
</reference>
<dbReference type="SUPFAM" id="SSF160935">
    <property type="entry name" value="VPA0735-like"/>
    <property type="match status" value="1"/>
</dbReference>
<feature type="chain" id="PRO_5043605801" description="DUF1254 domain-containing protein" evidence="1">
    <location>
        <begin position="23"/>
        <end position="351"/>
    </location>
</feature>
<dbReference type="AlphaFoldDB" id="A0AAU9Q211"/>
<dbReference type="RefSeq" id="WP_409930522.1">
    <property type="nucleotide sequence ID" value="NZ_CAKMTQ010000006.1"/>
</dbReference>
<gene>
    <name evidence="3" type="ORF">THF1D04_140107</name>
</gene>
<comment type="caution">
    <text evidence="3">The sequence shown here is derived from an EMBL/GenBank/DDBJ whole genome shotgun (WGS) entry which is preliminary data.</text>
</comment>
<evidence type="ECO:0000256" key="1">
    <source>
        <dbReference type="SAM" id="SignalP"/>
    </source>
</evidence>